<dbReference type="InterPro" id="IPR023296">
    <property type="entry name" value="Glyco_hydro_beta-prop_sf"/>
</dbReference>
<keyword evidence="8" id="KW-1185">Reference proteome</keyword>
<evidence type="ECO:0000259" key="5">
    <source>
        <dbReference type="Pfam" id="PF00251"/>
    </source>
</evidence>
<dbReference type="GO" id="GO:0016787">
    <property type="term" value="F:hydrolase activity"/>
    <property type="evidence" value="ECO:0007669"/>
    <property type="project" value="UniProtKB-KW"/>
</dbReference>
<comment type="caution">
    <text evidence="7">The sequence shown here is derived from an EMBL/GenBank/DDBJ whole genome shotgun (WGS) entry which is preliminary data.</text>
</comment>
<keyword evidence="2 4" id="KW-0378">Hydrolase</keyword>
<dbReference type="InterPro" id="IPR013189">
    <property type="entry name" value="Glyco_hydro_32_C"/>
</dbReference>
<dbReference type="InterPro" id="IPR018053">
    <property type="entry name" value="Glyco_hydro_32_AS"/>
</dbReference>
<sequence>MKNHHLKFVLVLAALCLVLACKDQGKKEDKDPAVHSENALDTEAEMYRPNFHFTPKVGWMNDPNGMFYYNGYYHLYYQHYPDGNKWGPMHWGHAISTDMVAWKEQPIALYPDEKGYIFSGSAVVDLENTSGFGIGGKVPIIAMFTYHNTDIKKAKGIDVESQAIAYSLDEGLTWTKYSGNPVIENPGIRNFRDPKVSWNKEQKKWIMVLAANDKVMFYGSKDLKSWELLSDFGGDWDRELGTHGGVWECPDLFPIPVEGSEETKWVLLVSINPGGPNGGSATQYFIGDFDGTKFIMDTEFEAVLNKGQNHWLDFGKDNYAGVSFSNVTSKDGGKFYMGWMSNWEYANKVPTETWRSAMTVAREIKMFKDDKSYRLASHPVDEIDAYKVGKYKKENIQVDGETALIKVEKVDLSRAAINFTISELKKDSFTFKLSNKVGDELSFGYDGTNNTYFLDRSKSGKTGFSTTFSNKRSTAERISSSKQLTGTLLLDKTSIELFYDDGSTVMTEIFFPNAPFETLSVASVSQDFILDNLEVNQLNRH</sequence>
<dbReference type="Gene3D" id="2.115.10.20">
    <property type="entry name" value="Glycosyl hydrolase domain, family 43"/>
    <property type="match status" value="1"/>
</dbReference>
<evidence type="ECO:0000259" key="6">
    <source>
        <dbReference type="Pfam" id="PF08244"/>
    </source>
</evidence>
<dbReference type="PANTHER" id="PTHR42800:SF1">
    <property type="entry name" value="EXOINULINASE INUD (AFU_ORTHOLOGUE AFUA_5G00480)"/>
    <property type="match status" value="1"/>
</dbReference>
<dbReference type="PANTHER" id="PTHR42800">
    <property type="entry name" value="EXOINULINASE INUD (AFU_ORTHOLOGUE AFUA_5G00480)"/>
    <property type="match status" value="1"/>
</dbReference>
<dbReference type="SUPFAM" id="SSF75005">
    <property type="entry name" value="Arabinanase/levansucrase/invertase"/>
    <property type="match status" value="1"/>
</dbReference>
<dbReference type="SUPFAM" id="SSF49899">
    <property type="entry name" value="Concanavalin A-like lectins/glucanases"/>
    <property type="match status" value="1"/>
</dbReference>
<dbReference type="EMBL" id="JBHUOK010000034">
    <property type="protein sequence ID" value="MFD2791808.1"/>
    <property type="molecule type" value="Genomic_DNA"/>
</dbReference>
<dbReference type="CDD" id="cd18622">
    <property type="entry name" value="GH32_Inu-like"/>
    <property type="match status" value="1"/>
</dbReference>
<dbReference type="PROSITE" id="PS51257">
    <property type="entry name" value="PROKAR_LIPOPROTEIN"/>
    <property type="match status" value="1"/>
</dbReference>
<feature type="domain" description="Glycosyl hydrolase family 32 C-terminal" evidence="6">
    <location>
        <begin position="384"/>
        <end position="535"/>
    </location>
</feature>
<proteinExistence type="inferred from homology"/>
<evidence type="ECO:0000256" key="1">
    <source>
        <dbReference type="ARBA" id="ARBA00009902"/>
    </source>
</evidence>
<reference evidence="8" key="1">
    <citation type="journal article" date="2019" name="Int. J. Syst. Evol. Microbiol.">
        <title>The Global Catalogue of Microorganisms (GCM) 10K type strain sequencing project: providing services to taxonomists for standard genome sequencing and annotation.</title>
        <authorList>
            <consortium name="The Broad Institute Genomics Platform"/>
            <consortium name="The Broad Institute Genome Sequencing Center for Infectious Disease"/>
            <person name="Wu L."/>
            <person name="Ma J."/>
        </authorList>
    </citation>
    <scope>NUCLEOTIDE SEQUENCE [LARGE SCALE GENOMIC DNA]</scope>
    <source>
        <strain evidence="8">KCTC 52924</strain>
    </source>
</reference>
<dbReference type="InterPro" id="IPR013148">
    <property type="entry name" value="Glyco_hydro_32_N"/>
</dbReference>
<keyword evidence="3 4" id="KW-0326">Glycosidase</keyword>
<evidence type="ECO:0000256" key="4">
    <source>
        <dbReference type="RuleBase" id="RU362110"/>
    </source>
</evidence>
<dbReference type="SMART" id="SM00640">
    <property type="entry name" value="Glyco_32"/>
    <property type="match status" value="1"/>
</dbReference>
<evidence type="ECO:0000313" key="7">
    <source>
        <dbReference type="EMBL" id="MFD2791808.1"/>
    </source>
</evidence>
<evidence type="ECO:0000256" key="3">
    <source>
        <dbReference type="ARBA" id="ARBA00023295"/>
    </source>
</evidence>
<dbReference type="Pfam" id="PF08244">
    <property type="entry name" value="Glyco_hydro_32C"/>
    <property type="match status" value="1"/>
</dbReference>
<feature type="domain" description="Glycosyl hydrolase family 32 N-terminal" evidence="5">
    <location>
        <begin position="52"/>
        <end position="379"/>
    </location>
</feature>
<dbReference type="RefSeq" id="WP_251808675.1">
    <property type="nucleotide sequence ID" value="NZ_CP166679.1"/>
</dbReference>
<dbReference type="InterPro" id="IPR001362">
    <property type="entry name" value="Glyco_hydro_32"/>
</dbReference>
<accession>A0ABW5VJE5</accession>
<dbReference type="Gene3D" id="2.60.120.560">
    <property type="entry name" value="Exo-inulinase, domain 1"/>
    <property type="match status" value="1"/>
</dbReference>
<dbReference type="PROSITE" id="PS00609">
    <property type="entry name" value="GLYCOSYL_HYDROL_F32"/>
    <property type="match status" value="1"/>
</dbReference>
<comment type="similarity">
    <text evidence="1 4">Belongs to the glycosyl hydrolase 32 family.</text>
</comment>
<organism evidence="7 8">
    <name type="scientific">Arenibacter antarcticus</name>
    <dbReference type="NCBI Taxonomy" id="2040469"/>
    <lineage>
        <taxon>Bacteria</taxon>
        <taxon>Pseudomonadati</taxon>
        <taxon>Bacteroidota</taxon>
        <taxon>Flavobacteriia</taxon>
        <taxon>Flavobacteriales</taxon>
        <taxon>Flavobacteriaceae</taxon>
        <taxon>Arenibacter</taxon>
    </lineage>
</organism>
<gene>
    <name evidence="7" type="ORF">ACFS1K_18720</name>
</gene>
<evidence type="ECO:0000313" key="8">
    <source>
        <dbReference type="Proteomes" id="UP001597532"/>
    </source>
</evidence>
<dbReference type="Proteomes" id="UP001597532">
    <property type="component" value="Unassembled WGS sequence"/>
</dbReference>
<name>A0ABW5VJE5_9FLAO</name>
<evidence type="ECO:0000256" key="2">
    <source>
        <dbReference type="ARBA" id="ARBA00022801"/>
    </source>
</evidence>
<dbReference type="Pfam" id="PF00251">
    <property type="entry name" value="Glyco_hydro_32N"/>
    <property type="match status" value="1"/>
</dbReference>
<dbReference type="InterPro" id="IPR013320">
    <property type="entry name" value="ConA-like_dom_sf"/>
</dbReference>
<protein>
    <submittedName>
        <fullName evidence="7">Glycoside hydrolase family 32 protein</fullName>
    </submittedName>
</protein>